<feature type="binding site" evidence="19">
    <location>
        <position position="58"/>
    </location>
    <ligand>
        <name>GTP</name>
        <dbReference type="ChEBI" id="CHEBI:37565"/>
    </ligand>
</feature>
<dbReference type="PATRIC" id="fig|93466.3.peg.1237"/>
<keyword evidence="11" id="KW-0808">Transferase</keyword>
<feature type="active site" description="GMP-histidine intermediate" evidence="18">
    <location>
        <position position="46"/>
    </location>
</feature>
<evidence type="ECO:0000256" key="9">
    <source>
        <dbReference type="ARBA" id="ARBA00012523"/>
    </source>
</evidence>
<evidence type="ECO:0000256" key="12">
    <source>
        <dbReference type="ARBA" id="ARBA00022741"/>
    </source>
</evidence>
<dbReference type="PANTHER" id="PTHR34848">
    <property type="match status" value="1"/>
</dbReference>
<evidence type="ECO:0000256" key="10">
    <source>
        <dbReference type="ARBA" id="ARBA00022573"/>
    </source>
</evidence>
<dbReference type="PANTHER" id="PTHR34848:SF1">
    <property type="entry name" value="BIFUNCTIONAL ADENOSYLCOBALAMIN BIOSYNTHESIS PROTEIN COBU"/>
    <property type="match status" value="1"/>
</dbReference>
<evidence type="ECO:0000256" key="13">
    <source>
        <dbReference type="ARBA" id="ARBA00022777"/>
    </source>
</evidence>
<dbReference type="GO" id="GO:0008820">
    <property type="term" value="F:cobinamide phosphate guanylyltransferase activity"/>
    <property type="evidence" value="ECO:0007669"/>
    <property type="project" value="UniProtKB-EC"/>
</dbReference>
<evidence type="ECO:0000256" key="2">
    <source>
        <dbReference type="ARBA" id="ARBA00000711"/>
    </source>
</evidence>
<protein>
    <recommendedName>
        <fullName evidence="16">Adenosylcobinamide kinase</fullName>
        <ecNumber evidence="8">2.7.1.156</ecNumber>
        <ecNumber evidence="9">2.7.7.62</ecNumber>
    </recommendedName>
    <alternativeName>
        <fullName evidence="17">Adenosylcobinamide-phosphate guanylyltransferase</fullName>
    </alternativeName>
</protein>
<dbReference type="GO" id="GO:0005525">
    <property type="term" value="F:GTP binding"/>
    <property type="evidence" value="ECO:0007669"/>
    <property type="project" value="UniProtKB-KW"/>
</dbReference>
<evidence type="ECO:0000313" key="21">
    <source>
        <dbReference type="Proteomes" id="UP000077096"/>
    </source>
</evidence>
<proteinExistence type="inferred from homology"/>
<comment type="function">
    <text evidence="4">Catalyzes ATP-dependent phosphorylation of adenosylcobinamide and addition of GMP to adenosylcobinamide phosphate.</text>
</comment>
<dbReference type="GO" id="GO:0005524">
    <property type="term" value="F:ATP binding"/>
    <property type="evidence" value="ECO:0007669"/>
    <property type="project" value="UniProtKB-KW"/>
</dbReference>
<reference evidence="20 21" key="1">
    <citation type="submission" date="2014-08" db="EMBL/GenBank/DDBJ databases">
        <title>Fervidobacterium pennivorans DYC genome.</title>
        <authorList>
            <person name="Wushke S."/>
        </authorList>
    </citation>
    <scope>NUCLEOTIDE SEQUENCE [LARGE SCALE GENOMIC DNA]</scope>
    <source>
        <strain evidence="20 21">DYC</strain>
    </source>
</reference>
<dbReference type="UniPathway" id="UPA00148">
    <property type="reaction ID" value="UER00236"/>
</dbReference>
<dbReference type="AlphaFoldDB" id="A0A172T3D1"/>
<comment type="catalytic activity">
    <reaction evidence="1">
        <text>adenosylcob(III)inamide + ATP = adenosylcob(III)inamide phosphate + ADP + H(+)</text>
        <dbReference type="Rhea" id="RHEA:15769"/>
        <dbReference type="ChEBI" id="CHEBI:2480"/>
        <dbReference type="ChEBI" id="CHEBI:15378"/>
        <dbReference type="ChEBI" id="CHEBI:30616"/>
        <dbReference type="ChEBI" id="CHEBI:58502"/>
        <dbReference type="ChEBI" id="CHEBI:456216"/>
        <dbReference type="EC" id="2.7.1.156"/>
    </reaction>
</comment>
<evidence type="ECO:0000256" key="19">
    <source>
        <dbReference type="PIRSR" id="PIRSR006135-2"/>
    </source>
</evidence>
<dbReference type="OrthoDB" id="9799422at2"/>
<evidence type="ECO:0000256" key="4">
    <source>
        <dbReference type="ARBA" id="ARBA00003889"/>
    </source>
</evidence>
<evidence type="ECO:0000256" key="5">
    <source>
        <dbReference type="ARBA" id="ARBA00004692"/>
    </source>
</evidence>
<evidence type="ECO:0000256" key="15">
    <source>
        <dbReference type="ARBA" id="ARBA00023134"/>
    </source>
</evidence>
<dbReference type="InterPro" id="IPR027417">
    <property type="entry name" value="P-loop_NTPase"/>
</dbReference>
<evidence type="ECO:0000313" key="20">
    <source>
        <dbReference type="EMBL" id="ANE41528.1"/>
    </source>
</evidence>
<dbReference type="GO" id="GO:0009236">
    <property type="term" value="P:cobalamin biosynthetic process"/>
    <property type="evidence" value="ECO:0007669"/>
    <property type="project" value="UniProtKB-UniPathway"/>
</dbReference>
<comment type="pathway">
    <text evidence="6">Cofactor biosynthesis; adenosylcobalamin biosynthesis; adenosylcobalamin from cob(II)yrinate a,c-diamide: step 5/7.</text>
</comment>
<evidence type="ECO:0000256" key="11">
    <source>
        <dbReference type="ARBA" id="ARBA00022679"/>
    </source>
</evidence>
<keyword evidence="13" id="KW-0418">Kinase</keyword>
<accession>A0A172T3D1</accession>
<evidence type="ECO:0000256" key="3">
    <source>
        <dbReference type="ARBA" id="ARBA00001522"/>
    </source>
</evidence>
<gene>
    <name evidence="20" type="ORF">JM64_05825</name>
</gene>
<dbReference type="CDD" id="cd00544">
    <property type="entry name" value="CobU"/>
    <property type="match status" value="1"/>
</dbReference>
<comment type="catalytic activity">
    <reaction evidence="2">
        <text>adenosylcob(III)inamide phosphate + GTP + H(+) = adenosylcob(III)inamide-GDP + diphosphate</text>
        <dbReference type="Rhea" id="RHEA:22712"/>
        <dbReference type="ChEBI" id="CHEBI:15378"/>
        <dbReference type="ChEBI" id="CHEBI:33019"/>
        <dbReference type="ChEBI" id="CHEBI:37565"/>
        <dbReference type="ChEBI" id="CHEBI:58502"/>
        <dbReference type="ChEBI" id="CHEBI:60487"/>
        <dbReference type="EC" id="2.7.7.62"/>
    </reaction>
</comment>
<feature type="binding site" evidence="19">
    <location>
        <begin position="47"/>
        <end position="50"/>
    </location>
    <ligand>
        <name>GTP</name>
        <dbReference type="ChEBI" id="CHEBI:37565"/>
    </ligand>
</feature>
<evidence type="ECO:0000256" key="17">
    <source>
        <dbReference type="ARBA" id="ARBA00030571"/>
    </source>
</evidence>
<feature type="binding site" evidence="19">
    <location>
        <begin position="6"/>
        <end position="13"/>
    </location>
    <ligand>
        <name>GTP</name>
        <dbReference type="ChEBI" id="CHEBI:37565"/>
    </ligand>
</feature>
<dbReference type="NCBIfam" id="NF004469">
    <property type="entry name" value="PRK05800.1"/>
    <property type="match status" value="1"/>
</dbReference>
<keyword evidence="10" id="KW-0169">Cobalamin biosynthesis</keyword>
<evidence type="ECO:0000256" key="7">
    <source>
        <dbReference type="ARBA" id="ARBA00007490"/>
    </source>
</evidence>
<comment type="similarity">
    <text evidence="7">Belongs to the CobU/CobP family.</text>
</comment>
<evidence type="ECO:0000256" key="16">
    <source>
        <dbReference type="ARBA" id="ARBA00029570"/>
    </source>
</evidence>
<comment type="pathway">
    <text evidence="5">Cofactor biosynthesis; adenosylcobalamin biosynthesis; adenosylcobalamin from cob(II)yrinate a,c-diamide: step 6/7.</text>
</comment>
<keyword evidence="14" id="KW-0067">ATP-binding</keyword>
<comment type="catalytic activity">
    <reaction evidence="3">
        <text>adenosylcob(III)inamide + GTP = adenosylcob(III)inamide phosphate + GDP + H(+)</text>
        <dbReference type="Rhea" id="RHEA:15765"/>
        <dbReference type="ChEBI" id="CHEBI:2480"/>
        <dbReference type="ChEBI" id="CHEBI:15378"/>
        <dbReference type="ChEBI" id="CHEBI:37565"/>
        <dbReference type="ChEBI" id="CHEBI:58189"/>
        <dbReference type="ChEBI" id="CHEBI:58502"/>
        <dbReference type="EC" id="2.7.1.156"/>
    </reaction>
</comment>
<dbReference type="Pfam" id="PF02283">
    <property type="entry name" value="CobU"/>
    <property type="match status" value="1"/>
</dbReference>
<dbReference type="Gene3D" id="3.40.50.300">
    <property type="entry name" value="P-loop containing nucleotide triphosphate hydrolases"/>
    <property type="match status" value="1"/>
</dbReference>
<sequence>MILITGGMKSGKSTFALNMALKYTKRAFLATGVPFDEEMRLRIEKHKAERKELFDTFEEPVNVTEVLKNIDNNYDVILFECLTTYLGNLYYYRLDVQERIDGLVDVLSNMSSDVIVVTNEVGWGIIPENPIARQYAEILGKTNTRLAKLAKEVYLVVSGIGVRIK</sequence>
<dbReference type="Proteomes" id="UP000077096">
    <property type="component" value="Chromosome"/>
</dbReference>
<dbReference type="SUPFAM" id="SSF52540">
    <property type="entry name" value="P-loop containing nucleoside triphosphate hydrolases"/>
    <property type="match status" value="1"/>
</dbReference>
<dbReference type="PIRSF" id="PIRSF006135">
    <property type="entry name" value="CobU"/>
    <property type="match status" value="1"/>
</dbReference>
<feature type="binding site" evidence="19">
    <location>
        <begin position="30"/>
        <end position="32"/>
    </location>
    <ligand>
        <name>GTP</name>
        <dbReference type="ChEBI" id="CHEBI:37565"/>
    </ligand>
</feature>
<dbReference type="EMBL" id="CP011393">
    <property type="protein sequence ID" value="ANE41528.1"/>
    <property type="molecule type" value="Genomic_DNA"/>
</dbReference>
<evidence type="ECO:0000256" key="14">
    <source>
        <dbReference type="ARBA" id="ARBA00022840"/>
    </source>
</evidence>
<name>A0A172T3D1_FERPE</name>
<evidence type="ECO:0000256" key="1">
    <source>
        <dbReference type="ARBA" id="ARBA00000312"/>
    </source>
</evidence>
<evidence type="ECO:0000256" key="18">
    <source>
        <dbReference type="PIRSR" id="PIRSR006135-1"/>
    </source>
</evidence>
<evidence type="ECO:0000256" key="8">
    <source>
        <dbReference type="ARBA" id="ARBA00012016"/>
    </source>
</evidence>
<dbReference type="InterPro" id="IPR003203">
    <property type="entry name" value="CobU/CobP"/>
</dbReference>
<feature type="binding site" evidence="19">
    <location>
        <position position="80"/>
    </location>
    <ligand>
        <name>GTP</name>
        <dbReference type="ChEBI" id="CHEBI:37565"/>
    </ligand>
</feature>
<dbReference type="KEGG" id="fng:JM64_05825"/>
<dbReference type="EC" id="2.7.7.62" evidence="9"/>
<keyword evidence="15 19" id="KW-0342">GTP-binding</keyword>
<organism evidence="20 21">
    <name type="scientific">Fervidobacterium pennivorans</name>
    <dbReference type="NCBI Taxonomy" id="93466"/>
    <lineage>
        <taxon>Bacteria</taxon>
        <taxon>Thermotogati</taxon>
        <taxon>Thermotogota</taxon>
        <taxon>Thermotogae</taxon>
        <taxon>Thermotogales</taxon>
        <taxon>Fervidobacteriaceae</taxon>
        <taxon>Fervidobacterium</taxon>
    </lineage>
</organism>
<dbReference type="OMA" id="NELGMGI"/>
<dbReference type="EC" id="2.7.1.156" evidence="8"/>
<evidence type="ECO:0000256" key="6">
    <source>
        <dbReference type="ARBA" id="ARBA00005159"/>
    </source>
</evidence>
<keyword evidence="12 19" id="KW-0547">Nucleotide-binding</keyword>
<dbReference type="GO" id="GO:0043752">
    <property type="term" value="F:adenosylcobinamide kinase activity"/>
    <property type="evidence" value="ECO:0007669"/>
    <property type="project" value="UniProtKB-EC"/>
</dbReference>